<dbReference type="InterPro" id="IPR002293">
    <property type="entry name" value="AA/rel_permease1"/>
</dbReference>
<accession>A0A1N6XD39</accession>
<keyword evidence="2" id="KW-1003">Cell membrane</keyword>
<evidence type="ECO:0000313" key="7">
    <source>
        <dbReference type="EMBL" id="SIR00177.1"/>
    </source>
</evidence>
<evidence type="ECO:0000256" key="2">
    <source>
        <dbReference type="ARBA" id="ARBA00022475"/>
    </source>
</evidence>
<keyword evidence="5 6" id="KW-0472">Membrane</keyword>
<dbReference type="Pfam" id="PF13520">
    <property type="entry name" value="AA_permease_2"/>
    <property type="match status" value="1"/>
</dbReference>
<feature type="transmembrane region" description="Helical" evidence="6">
    <location>
        <begin position="156"/>
        <end position="180"/>
    </location>
</feature>
<dbReference type="RefSeq" id="WP_076588156.1">
    <property type="nucleotide sequence ID" value="NZ_FTLW01000005.1"/>
</dbReference>
<keyword evidence="3 6" id="KW-0812">Transmembrane</keyword>
<evidence type="ECO:0000256" key="3">
    <source>
        <dbReference type="ARBA" id="ARBA00022692"/>
    </source>
</evidence>
<feature type="transmembrane region" description="Helical" evidence="6">
    <location>
        <begin position="192"/>
        <end position="210"/>
    </location>
</feature>
<dbReference type="InterPro" id="IPR050367">
    <property type="entry name" value="APC_superfamily"/>
</dbReference>
<feature type="transmembrane region" description="Helical" evidence="6">
    <location>
        <begin position="266"/>
        <end position="287"/>
    </location>
</feature>
<reference evidence="8" key="1">
    <citation type="submission" date="2017-01" db="EMBL/GenBank/DDBJ databases">
        <authorList>
            <person name="Varghese N."/>
            <person name="Submissions S."/>
        </authorList>
    </citation>
    <scope>NUCLEOTIDE SEQUENCE [LARGE SCALE GENOMIC DNA]</scope>
    <source>
        <strain evidence="8">UM1</strain>
    </source>
</reference>
<proteinExistence type="predicted"/>
<feature type="transmembrane region" description="Helical" evidence="6">
    <location>
        <begin position="329"/>
        <end position="350"/>
    </location>
</feature>
<comment type="subcellular location">
    <subcellularLocation>
        <location evidence="1">Cell membrane</location>
        <topology evidence="1">Multi-pass membrane protein</topology>
    </subcellularLocation>
</comment>
<name>A0A1N6XD39_9GAMM</name>
<dbReference type="PANTHER" id="PTHR42770:SF7">
    <property type="entry name" value="MEMBRANE PROTEIN"/>
    <property type="match status" value="1"/>
</dbReference>
<sequence length="435" mass="46245">MSTRDLQEKLPRSLGIWAIWLLVVNGMVGAGIFGLPSGAAKLAGDFSPIVFVLCALLILPVLLCFAELASYFRSTGGPARYATEAFGPFMGFQAGWIFYVARAIAFSANSVLIVDSIGYFWPVAAQGSMRIVLLALICGGLTLINVIGAMRAVRSLAALTVLKFSVLLGLVVAGLALAGGDVIQQVSIQPPTGTDIGAVIVLLIYAYVGFEQAVVPAGEARNPARDMPRGLLLGLAGVVMLYVLIQMVSMAVVPEIATSTTPLLDVAATLLGPLGAALLMLGVLASVGGNLVSTTFTTPRLSYSLSLDGSLPPWFGRVHLRYMTPANSIIFYGLLSFVMAVFGSFLWLAASSVMTRLFLYIITCSAVPKLRPQHATADAFVLPLGPAIPVLGIVACGWLMLQSNWKSAVLTIAFLVLGTLLYSFERWRRKRLLQT</sequence>
<feature type="transmembrane region" description="Helical" evidence="6">
    <location>
        <begin position="407"/>
        <end position="424"/>
    </location>
</feature>
<evidence type="ECO:0000256" key="5">
    <source>
        <dbReference type="ARBA" id="ARBA00023136"/>
    </source>
</evidence>
<feature type="transmembrane region" description="Helical" evidence="6">
    <location>
        <begin position="230"/>
        <end position="254"/>
    </location>
</feature>
<feature type="transmembrane region" description="Helical" evidence="6">
    <location>
        <begin position="48"/>
        <end position="72"/>
    </location>
</feature>
<dbReference type="Gene3D" id="1.20.1740.10">
    <property type="entry name" value="Amino acid/polyamine transporter I"/>
    <property type="match status" value="1"/>
</dbReference>
<organism evidence="7 8">
    <name type="scientific">Solilutibacter tolerans</name>
    <dbReference type="NCBI Taxonomy" id="1604334"/>
    <lineage>
        <taxon>Bacteria</taxon>
        <taxon>Pseudomonadati</taxon>
        <taxon>Pseudomonadota</taxon>
        <taxon>Gammaproteobacteria</taxon>
        <taxon>Lysobacterales</taxon>
        <taxon>Lysobacteraceae</taxon>
        <taxon>Solilutibacter</taxon>
    </lineage>
</organism>
<evidence type="ECO:0000256" key="4">
    <source>
        <dbReference type="ARBA" id="ARBA00022989"/>
    </source>
</evidence>
<dbReference type="EMBL" id="FTLW01000005">
    <property type="protein sequence ID" value="SIR00177.1"/>
    <property type="molecule type" value="Genomic_DNA"/>
</dbReference>
<keyword evidence="4 6" id="KW-1133">Transmembrane helix</keyword>
<dbReference type="AlphaFoldDB" id="A0A1N6XD39"/>
<dbReference type="GO" id="GO:0022857">
    <property type="term" value="F:transmembrane transporter activity"/>
    <property type="evidence" value="ECO:0007669"/>
    <property type="project" value="InterPro"/>
</dbReference>
<dbReference type="STRING" id="1604334.SAMN05421546_2202"/>
<dbReference type="GO" id="GO:0005886">
    <property type="term" value="C:plasma membrane"/>
    <property type="evidence" value="ECO:0007669"/>
    <property type="project" value="UniProtKB-SubCell"/>
</dbReference>
<dbReference type="PIRSF" id="PIRSF006060">
    <property type="entry name" value="AA_transporter"/>
    <property type="match status" value="1"/>
</dbReference>
<feature type="transmembrane region" description="Helical" evidence="6">
    <location>
        <begin position="379"/>
        <end position="401"/>
    </location>
</feature>
<feature type="transmembrane region" description="Helical" evidence="6">
    <location>
        <begin position="96"/>
        <end position="119"/>
    </location>
</feature>
<feature type="transmembrane region" description="Helical" evidence="6">
    <location>
        <begin position="131"/>
        <end position="150"/>
    </location>
</feature>
<evidence type="ECO:0000313" key="8">
    <source>
        <dbReference type="Proteomes" id="UP000241788"/>
    </source>
</evidence>
<protein>
    <submittedName>
        <fullName evidence="7">Amino acid/polyamine/organocation transporter, APC superfamily</fullName>
    </submittedName>
</protein>
<gene>
    <name evidence="7" type="ORF">SAMN05421546_2202</name>
</gene>
<evidence type="ECO:0000256" key="6">
    <source>
        <dbReference type="SAM" id="Phobius"/>
    </source>
</evidence>
<dbReference type="Proteomes" id="UP000241788">
    <property type="component" value="Unassembled WGS sequence"/>
</dbReference>
<dbReference type="PANTHER" id="PTHR42770">
    <property type="entry name" value="AMINO ACID TRANSPORTER-RELATED"/>
    <property type="match status" value="1"/>
</dbReference>
<keyword evidence="8" id="KW-1185">Reference proteome</keyword>
<feature type="transmembrane region" description="Helical" evidence="6">
    <location>
        <begin position="14"/>
        <end position="36"/>
    </location>
</feature>
<evidence type="ECO:0000256" key="1">
    <source>
        <dbReference type="ARBA" id="ARBA00004651"/>
    </source>
</evidence>